<gene>
    <name evidence="2" type="ORF">MAR_006105</name>
</gene>
<dbReference type="SUPFAM" id="SSF47986">
    <property type="entry name" value="DEATH domain"/>
    <property type="match status" value="1"/>
</dbReference>
<feature type="non-terminal residue" evidence="2">
    <location>
        <position position="299"/>
    </location>
</feature>
<evidence type="ECO:0000259" key="1">
    <source>
        <dbReference type="PROSITE" id="PS50209"/>
    </source>
</evidence>
<dbReference type="InterPro" id="IPR011029">
    <property type="entry name" value="DEATH-like_dom_sf"/>
</dbReference>
<accession>A0ABY7DB76</accession>
<dbReference type="CDD" id="cd01671">
    <property type="entry name" value="CARD"/>
    <property type="match status" value="1"/>
</dbReference>
<protein>
    <recommendedName>
        <fullName evidence="1">CARD domain-containing protein</fullName>
    </recommendedName>
</protein>
<evidence type="ECO:0000313" key="3">
    <source>
        <dbReference type="Proteomes" id="UP001164746"/>
    </source>
</evidence>
<dbReference type="Pfam" id="PF00619">
    <property type="entry name" value="CARD"/>
    <property type="match status" value="1"/>
</dbReference>
<evidence type="ECO:0000313" key="2">
    <source>
        <dbReference type="EMBL" id="WAQ93634.1"/>
    </source>
</evidence>
<feature type="domain" description="CARD" evidence="1">
    <location>
        <begin position="8"/>
        <end position="78"/>
    </location>
</feature>
<proteinExistence type="predicted"/>
<dbReference type="InterPro" id="IPR001315">
    <property type="entry name" value="CARD"/>
</dbReference>
<organism evidence="2 3">
    <name type="scientific">Mya arenaria</name>
    <name type="common">Soft-shell clam</name>
    <dbReference type="NCBI Taxonomy" id="6604"/>
    <lineage>
        <taxon>Eukaryota</taxon>
        <taxon>Metazoa</taxon>
        <taxon>Spiralia</taxon>
        <taxon>Lophotrochozoa</taxon>
        <taxon>Mollusca</taxon>
        <taxon>Bivalvia</taxon>
        <taxon>Autobranchia</taxon>
        <taxon>Heteroconchia</taxon>
        <taxon>Euheterodonta</taxon>
        <taxon>Imparidentia</taxon>
        <taxon>Neoheterodontei</taxon>
        <taxon>Myida</taxon>
        <taxon>Myoidea</taxon>
        <taxon>Myidae</taxon>
        <taxon>Mya</taxon>
    </lineage>
</organism>
<name>A0ABY7DB76_MYAAR</name>
<sequence>TCAVSISERIQCYRQFLIEELDGQKLLAHLREKSLVSIDEEHFFLKQTSRRARLSALLDMILGKGTSELEVFRSYLEKYANSIYVLMWQTMDKETERYITSLALDLDQHYPELIDRIEASIFFKFDEDFHMPRFLVDELLRNPNRNDRAKMILQHVQCQNESTRRQFIQMLLFYNQLNRGDLQRPQRLLELVHKKMNITDIRKSKLTRDVSSTDRIHIPLGQFCLQTAKGYTGSKETHESAGDISSSSTTYTCSAESHVESTQVDGAMRDSITMYGRLKSSVSEDIDSAYGSFSFNQAF</sequence>
<dbReference type="PROSITE" id="PS50209">
    <property type="entry name" value="CARD"/>
    <property type="match status" value="1"/>
</dbReference>
<dbReference type="EMBL" id="CP111012">
    <property type="protein sequence ID" value="WAQ93634.1"/>
    <property type="molecule type" value="Genomic_DNA"/>
</dbReference>
<dbReference type="Gene3D" id="1.10.533.10">
    <property type="entry name" value="Death Domain, Fas"/>
    <property type="match status" value="1"/>
</dbReference>
<keyword evidence="3" id="KW-1185">Reference proteome</keyword>
<reference evidence="2" key="1">
    <citation type="submission" date="2022-11" db="EMBL/GenBank/DDBJ databases">
        <title>Centuries of genome instability and evolution in soft-shell clam transmissible cancer (bioRxiv).</title>
        <authorList>
            <person name="Hart S.F.M."/>
            <person name="Yonemitsu M.A."/>
            <person name="Giersch R.M."/>
            <person name="Beal B.F."/>
            <person name="Arriagada G."/>
            <person name="Davis B.W."/>
            <person name="Ostrander E.A."/>
            <person name="Goff S.P."/>
            <person name="Metzger M.J."/>
        </authorList>
    </citation>
    <scope>NUCLEOTIDE SEQUENCE</scope>
    <source>
        <strain evidence="2">MELC-2E11</strain>
        <tissue evidence="2">Siphon/mantle</tissue>
    </source>
</reference>
<dbReference type="Proteomes" id="UP001164746">
    <property type="component" value="Chromosome 1"/>
</dbReference>